<protein>
    <submittedName>
        <fullName evidence="2">Uncharacterized protein</fullName>
    </submittedName>
</protein>
<reference evidence="2" key="3">
    <citation type="submission" date="2023-07" db="EMBL/GenBank/DDBJ databases">
        <title>An improved reference 1 genome and first organelle genomes of Quercus suber.</title>
        <authorList>
            <consortium name="Genosuber Consortium"/>
            <person name="Usie A."/>
            <person name="Serra O."/>
            <person name="Barros P."/>
        </authorList>
    </citation>
    <scope>NUCLEOTIDE SEQUENCE</scope>
    <source>
        <strain evidence="2">HL8</strain>
        <tissue evidence="2">Leaves</tissue>
    </source>
</reference>
<name>A0AAW0M9P3_QUESU</name>
<accession>A0AAW0M9P3</accession>
<reference evidence="2" key="2">
    <citation type="journal article" date="2018" name="Sci. Data">
        <title>The draft genome sequence of cork oak.</title>
        <authorList>
            <person name="Ramos A.M."/>
            <person name="Usie A."/>
            <person name="Barbosa P."/>
            <person name="Barros P.M."/>
            <person name="Capote T."/>
            <person name="Chaves I."/>
            <person name="Simoes F."/>
            <person name="Abreu I."/>
            <person name="Carrasquinho I."/>
            <person name="Faro C."/>
            <person name="Guimaraes J.B."/>
            <person name="Mendonca D."/>
            <person name="Nobrega F."/>
            <person name="Rodrigues L."/>
            <person name="Saibo N.J.M."/>
            <person name="Varela M.C."/>
            <person name="Egas C."/>
            <person name="Matos J."/>
            <person name="Miguel C.M."/>
            <person name="Oliveira M.M."/>
            <person name="Ricardo C.P."/>
            <person name="Goncalves S."/>
        </authorList>
    </citation>
    <scope>NUCLEOTIDE SEQUENCE [LARGE SCALE GENOMIC DNA]</scope>
    <source>
        <strain evidence="2">HL8</strain>
    </source>
</reference>
<evidence type="ECO:0000256" key="1">
    <source>
        <dbReference type="SAM" id="Phobius"/>
    </source>
</evidence>
<proteinExistence type="predicted"/>
<keyword evidence="1" id="KW-0812">Transmembrane</keyword>
<evidence type="ECO:0000313" key="2">
    <source>
        <dbReference type="EMBL" id="KAK7860191.1"/>
    </source>
</evidence>
<dbReference type="EMBL" id="PKMF04000008">
    <property type="protein sequence ID" value="KAK7860191.1"/>
    <property type="molecule type" value="Genomic_DNA"/>
</dbReference>
<feature type="transmembrane region" description="Helical" evidence="1">
    <location>
        <begin position="14"/>
        <end position="38"/>
    </location>
</feature>
<reference evidence="2" key="1">
    <citation type="submission" date="2017-12" db="EMBL/GenBank/DDBJ databases">
        <authorList>
            <person name="Barbosa P."/>
            <person name="Usie A."/>
            <person name="Ramos A.M."/>
        </authorList>
    </citation>
    <scope>NUCLEOTIDE SEQUENCE</scope>
    <source>
        <strain evidence="2">HL8</strain>
        <tissue evidence="2">Leaves</tissue>
    </source>
</reference>
<organism evidence="2">
    <name type="scientific">Quercus suber</name>
    <name type="common">Cork oak</name>
    <dbReference type="NCBI Taxonomy" id="58331"/>
    <lineage>
        <taxon>Eukaryota</taxon>
        <taxon>Viridiplantae</taxon>
        <taxon>Streptophyta</taxon>
        <taxon>Embryophyta</taxon>
        <taxon>Tracheophyta</taxon>
        <taxon>Spermatophyta</taxon>
        <taxon>Magnoliopsida</taxon>
        <taxon>eudicotyledons</taxon>
        <taxon>Gunneridae</taxon>
        <taxon>Pentapetalae</taxon>
        <taxon>rosids</taxon>
        <taxon>fabids</taxon>
        <taxon>Fagales</taxon>
        <taxon>Fagaceae</taxon>
        <taxon>Quercus</taxon>
    </lineage>
</organism>
<comment type="caution">
    <text evidence="2">The sequence shown here is derived from an EMBL/GenBank/DDBJ whole genome shotgun (WGS) entry which is preliminary data.</text>
</comment>
<keyword evidence="1" id="KW-0472">Membrane</keyword>
<sequence length="162" mass="18233">MGSSIEMWAEISSILMYLAICYLEMINLGFLAPNFAAFASQNKMLLQSTYTTLKLLEIVQAKACMLNVRTPSWKSEHQSQQICQHVISKGNHPSWGTARARATLLSGNQSSFMEIGVLTSIISIILKEEAFNSVPVQLSQNKFKSKTLRSQKKPLNWFQVFV</sequence>
<gene>
    <name evidence="2" type="ORF">CFP56_042151</name>
</gene>
<keyword evidence="1" id="KW-1133">Transmembrane helix</keyword>
<dbReference type="AlphaFoldDB" id="A0AAW0M9P3"/>